<protein>
    <recommendedName>
        <fullName evidence="7">Large ribosomal subunit protein mL40</fullName>
    </recommendedName>
</protein>
<name>A0A167FNG3_CALVF</name>
<accession>A0A167FNG3</accession>
<evidence type="ECO:0000256" key="8">
    <source>
        <dbReference type="SAM" id="MobiDB-lite"/>
    </source>
</evidence>
<gene>
    <name evidence="9" type="ORF">CALVIDRAFT_34644</name>
</gene>
<dbReference type="EMBL" id="KV417371">
    <property type="protein sequence ID" value="KZO89681.1"/>
    <property type="molecule type" value="Genomic_DNA"/>
</dbReference>
<keyword evidence="10" id="KW-1185">Reference proteome</keyword>
<evidence type="ECO:0000256" key="3">
    <source>
        <dbReference type="ARBA" id="ARBA00022946"/>
    </source>
</evidence>
<dbReference type="GO" id="GO:1990904">
    <property type="term" value="C:ribonucleoprotein complex"/>
    <property type="evidence" value="ECO:0007669"/>
    <property type="project" value="UniProtKB-KW"/>
</dbReference>
<sequence length="189" mass="22057">MFNAYLRVRPQRLPTVPLLSRSYASPKQRGREPGDQRVEIMKRALYPPTTEGGRRGPSPTGVHRSDVYTVLNAVIPSAEAHETITRAWMLHRRQVREAREEDMRRKFECMKQALDELKKVDEKLYRIATYKPSLRKLSYAEREAMKDVKGVNARRAIEAKNEGLFPRELRIPTDTPSRQGWNHDWKAMD</sequence>
<keyword evidence="4" id="KW-0689">Ribosomal protein</keyword>
<evidence type="ECO:0000313" key="9">
    <source>
        <dbReference type="EMBL" id="KZO89681.1"/>
    </source>
</evidence>
<dbReference type="AlphaFoldDB" id="A0A167FNG3"/>
<dbReference type="GO" id="GO:0005840">
    <property type="term" value="C:ribosome"/>
    <property type="evidence" value="ECO:0007669"/>
    <property type="project" value="UniProtKB-KW"/>
</dbReference>
<evidence type="ECO:0000256" key="4">
    <source>
        <dbReference type="ARBA" id="ARBA00022980"/>
    </source>
</evidence>
<keyword evidence="5" id="KW-0496">Mitochondrion</keyword>
<dbReference type="Pfam" id="PF09812">
    <property type="entry name" value="MRP-L28"/>
    <property type="match status" value="1"/>
</dbReference>
<dbReference type="PANTHER" id="PTHR39150:SF1">
    <property type="entry name" value="LARGE RIBOSOMAL SUBUNIT PROTEIN ML40"/>
    <property type="match status" value="1"/>
</dbReference>
<evidence type="ECO:0000256" key="2">
    <source>
        <dbReference type="ARBA" id="ARBA00009360"/>
    </source>
</evidence>
<keyword evidence="6" id="KW-0687">Ribonucleoprotein</keyword>
<proteinExistence type="inferred from homology"/>
<dbReference type="Gene3D" id="6.10.250.3440">
    <property type="match status" value="1"/>
</dbReference>
<evidence type="ECO:0000313" key="10">
    <source>
        <dbReference type="Proteomes" id="UP000076738"/>
    </source>
</evidence>
<dbReference type="PANTHER" id="PTHR39150">
    <property type="entry name" value="54S RIBOSOMAL PROTEIN L28, MITOCHONDRIAL"/>
    <property type="match status" value="1"/>
</dbReference>
<dbReference type="InterPro" id="IPR042831">
    <property type="entry name" value="Ribosomal_mL40_fung"/>
</dbReference>
<dbReference type="STRING" id="1330018.A0A167FNG3"/>
<keyword evidence="3" id="KW-0809">Transit peptide</keyword>
<reference evidence="9 10" key="1">
    <citation type="journal article" date="2016" name="Mol. Biol. Evol.">
        <title>Comparative Genomics of Early-Diverging Mushroom-Forming Fungi Provides Insights into the Origins of Lignocellulose Decay Capabilities.</title>
        <authorList>
            <person name="Nagy L.G."/>
            <person name="Riley R."/>
            <person name="Tritt A."/>
            <person name="Adam C."/>
            <person name="Daum C."/>
            <person name="Floudas D."/>
            <person name="Sun H."/>
            <person name="Yadav J.S."/>
            <person name="Pangilinan J."/>
            <person name="Larsson K.H."/>
            <person name="Matsuura K."/>
            <person name="Barry K."/>
            <person name="Labutti K."/>
            <person name="Kuo R."/>
            <person name="Ohm R.A."/>
            <person name="Bhattacharya S.S."/>
            <person name="Shirouzu T."/>
            <person name="Yoshinaga Y."/>
            <person name="Martin F.M."/>
            <person name="Grigoriev I.V."/>
            <person name="Hibbett D.S."/>
        </authorList>
    </citation>
    <scope>NUCLEOTIDE SEQUENCE [LARGE SCALE GENOMIC DNA]</scope>
    <source>
        <strain evidence="9 10">TUFC12733</strain>
    </source>
</reference>
<evidence type="ECO:0000256" key="1">
    <source>
        <dbReference type="ARBA" id="ARBA00004173"/>
    </source>
</evidence>
<dbReference type="InterPro" id="IPR019192">
    <property type="entry name" value="Ribosomal_mL40"/>
</dbReference>
<feature type="region of interest" description="Disordered" evidence="8">
    <location>
        <begin position="170"/>
        <end position="189"/>
    </location>
</feature>
<dbReference type="GO" id="GO:0032543">
    <property type="term" value="P:mitochondrial translation"/>
    <property type="evidence" value="ECO:0007669"/>
    <property type="project" value="InterPro"/>
</dbReference>
<organism evidence="9 10">
    <name type="scientific">Calocera viscosa (strain TUFC12733)</name>
    <dbReference type="NCBI Taxonomy" id="1330018"/>
    <lineage>
        <taxon>Eukaryota</taxon>
        <taxon>Fungi</taxon>
        <taxon>Dikarya</taxon>
        <taxon>Basidiomycota</taxon>
        <taxon>Agaricomycotina</taxon>
        <taxon>Dacrymycetes</taxon>
        <taxon>Dacrymycetales</taxon>
        <taxon>Dacrymycetaceae</taxon>
        <taxon>Calocera</taxon>
    </lineage>
</organism>
<evidence type="ECO:0000256" key="5">
    <source>
        <dbReference type="ARBA" id="ARBA00023128"/>
    </source>
</evidence>
<dbReference type="OrthoDB" id="2098203at2759"/>
<dbReference type="Proteomes" id="UP000076738">
    <property type="component" value="Unassembled WGS sequence"/>
</dbReference>
<dbReference type="GO" id="GO:0003735">
    <property type="term" value="F:structural constituent of ribosome"/>
    <property type="evidence" value="ECO:0007669"/>
    <property type="project" value="InterPro"/>
</dbReference>
<evidence type="ECO:0000256" key="7">
    <source>
        <dbReference type="ARBA" id="ARBA00035192"/>
    </source>
</evidence>
<evidence type="ECO:0000256" key="6">
    <source>
        <dbReference type="ARBA" id="ARBA00023274"/>
    </source>
</evidence>
<dbReference type="GO" id="GO:0005739">
    <property type="term" value="C:mitochondrion"/>
    <property type="evidence" value="ECO:0007669"/>
    <property type="project" value="UniProtKB-SubCell"/>
</dbReference>
<comment type="subcellular location">
    <subcellularLocation>
        <location evidence="1">Mitochondrion</location>
    </subcellularLocation>
</comment>
<comment type="similarity">
    <text evidence="2">Belongs to the mitochondrion-specific ribosomal protein mL40 family.</text>
</comment>